<evidence type="ECO:0000256" key="6">
    <source>
        <dbReference type="ARBA" id="ARBA00023136"/>
    </source>
</evidence>
<name>A0A9D9IG61_9BACT</name>
<comment type="caution">
    <text evidence="10">The sequence shown here is derived from an EMBL/GenBank/DDBJ whole genome shotgun (WGS) entry which is preliminary data.</text>
</comment>
<dbReference type="Proteomes" id="UP000823603">
    <property type="component" value="Unassembled WGS sequence"/>
</dbReference>
<evidence type="ECO:0000259" key="9">
    <source>
        <dbReference type="Pfam" id="PF12704"/>
    </source>
</evidence>
<comment type="similarity">
    <text evidence="2">Belongs to the ABC-4 integral membrane protein family. LolC/E subfamily.</text>
</comment>
<dbReference type="Pfam" id="PF02687">
    <property type="entry name" value="FtsX"/>
    <property type="match status" value="1"/>
</dbReference>
<accession>A0A9D9IG61</accession>
<dbReference type="Pfam" id="PF12704">
    <property type="entry name" value="MacB_PCD"/>
    <property type="match status" value="1"/>
</dbReference>
<feature type="domain" description="MacB-like periplasmic core" evidence="9">
    <location>
        <begin position="25"/>
        <end position="237"/>
    </location>
</feature>
<dbReference type="GO" id="GO:0044874">
    <property type="term" value="P:lipoprotein localization to outer membrane"/>
    <property type="evidence" value="ECO:0007669"/>
    <property type="project" value="TreeGrafter"/>
</dbReference>
<keyword evidence="3" id="KW-1003">Cell membrane</keyword>
<keyword evidence="4 7" id="KW-0812">Transmembrane</keyword>
<reference evidence="10" key="2">
    <citation type="journal article" date="2021" name="PeerJ">
        <title>Extensive microbial diversity within the chicken gut microbiome revealed by metagenomics and culture.</title>
        <authorList>
            <person name="Gilroy R."/>
            <person name="Ravi A."/>
            <person name="Getino M."/>
            <person name="Pursley I."/>
            <person name="Horton D.L."/>
            <person name="Alikhan N.F."/>
            <person name="Baker D."/>
            <person name="Gharbi K."/>
            <person name="Hall N."/>
            <person name="Watson M."/>
            <person name="Adriaenssens E.M."/>
            <person name="Foster-Nyarko E."/>
            <person name="Jarju S."/>
            <person name="Secka A."/>
            <person name="Antonio M."/>
            <person name="Oren A."/>
            <person name="Chaudhuri R.R."/>
            <person name="La Ragione R."/>
            <person name="Hildebrand F."/>
            <person name="Pallen M.J."/>
        </authorList>
    </citation>
    <scope>NUCLEOTIDE SEQUENCE</scope>
    <source>
        <strain evidence="10">B2-22910</strain>
    </source>
</reference>
<keyword evidence="6 7" id="KW-0472">Membrane</keyword>
<protein>
    <submittedName>
        <fullName evidence="10">ABC transporter permease</fullName>
    </submittedName>
</protein>
<organism evidence="10 11">
    <name type="scientific">Candidatus Cryptobacteroides faecavium</name>
    <dbReference type="NCBI Taxonomy" id="2840762"/>
    <lineage>
        <taxon>Bacteria</taxon>
        <taxon>Pseudomonadati</taxon>
        <taxon>Bacteroidota</taxon>
        <taxon>Bacteroidia</taxon>
        <taxon>Bacteroidales</taxon>
        <taxon>Candidatus Cryptobacteroides</taxon>
    </lineage>
</organism>
<dbReference type="InterPro" id="IPR003838">
    <property type="entry name" value="ABC3_permease_C"/>
</dbReference>
<dbReference type="EMBL" id="JADIMB010000065">
    <property type="protein sequence ID" value="MBO8471056.1"/>
    <property type="molecule type" value="Genomic_DNA"/>
</dbReference>
<evidence type="ECO:0000256" key="2">
    <source>
        <dbReference type="ARBA" id="ARBA00005236"/>
    </source>
</evidence>
<evidence type="ECO:0000256" key="7">
    <source>
        <dbReference type="SAM" id="Phobius"/>
    </source>
</evidence>
<evidence type="ECO:0000313" key="10">
    <source>
        <dbReference type="EMBL" id="MBO8471056.1"/>
    </source>
</evidence>
<evidence type="ECO:0000256" key="3">
    <source>
        <dbReference type="ARBA" id="ARBA00022475"/>
    </source>
</evidence>
<dbReference type="GO" id="GO:0098797">
    <property type="term" value="C:plasma membrane protein complex"/>
    <property type="evidence" value="ECO:0007669"/>
    <property type="project" value="TreeGrafter"/>
</dbReference>
<dbReference type="PANTHER" id="PTHR30489">
    <property type="entry name" value="LIPOPROTEIN-RELEASING SYSTEM TRANSMEMBRANE PROTEIN LOLE"/>
    <property type="match status" value="1"/>
</dbReference>
<sequence length="415" mass="45963">MNLPFFIARRYLFARKSHNVINIISAISAVGMAVGTAALIIILSVYNGFDALVKSMLGNIEPDLLVTPVSGKTFVPGGEAYDWAYGQDAVENMCCVLEENVFISYEGHQCIATAKGVDSIYEEESPLRNHLREGVFRLHRGDVPMASVGAGLASSMGISPRFVAPIEIFYPSRTRNISLSNPVASLESVKVFPSSIFNINSDIDSRYLILPLETMQELLEYESDEVSGVEIRLREGLPHSEVKRLQKEMSARLGDSFKVSDRFQQNESLYKMMKYEKLSIYMILIFIIIIIAFNIFGSLSMLIIEKRGDIETLRSMGARDRLLKNVFVLEGWMISLLGLAAGLVLGISFALIQQYTGLIKMPGNFVVQAYPVILSWKDILATAAGVAAVGYLIALLPVASFYRKEKRGLAELSNS</sequence>
<evidence type="ECO:0000256" key="4">
    <source>
        <dbReference type="ARBA" id="ARBA00022692"/>
    </source>
</evidence>
<dbReference type="PANTHER" id="PTHR30489:SF0">
    <property type="entry name" value="LIPOPROTEIN-RELEASING SYSTEM TRANSMEMBRANE PROTEIN LOLE"/>
    <property type="match status" value="1"/>
</dbReference>
<feature type="domain" description="ABC3 transporter permease C-terminal" evidence="8">
    <location>
        <begin position="282"/>
        <end position="405"/>
    </location>
</feature>
<feature type="transmembrane region" description="Helical" evidence="7">
    <location>
        <begin position="278"/>
        <end position="304"/>
    </location>
</feature>
<dbReference type="AlphaFoldDB" id="A0A9D9IG61"/>
<feature type="transmembrane region" description="Helical" evidence="7">
    <location>
        <begin position="325"/>
        <end position="352"/>
    </location>
</feature>
<evidence type="ECO:0000256" key="5">
    <source>
        <dbReference type="ARBA" id="ARBA00022989"/>
    </source>
</evidence>
<comment type="subcellular location">
    <subcellularLocation>
        <location evidence="1">Cell membrane</location>
        <topology evidence="1">Multi-pass membrane protein</topology>
    </subcellularLocation>
</comment>
<evidence type="ECO:0000256" key="1">
    <source>
        <dbReference type="ARBA" id="ARBA00004651"/>
    </source>
</evidence>
<proteinExistence type="inferred from homology"/>
<keyword evidence="5 7" id="KW-1133">Transmembrane helix</keyword>
<feature type="transmembrane region" description="Helical" evidence="7">
    <location>
        <begin position="379"/>
        <end position="402"/>
    </location>
</feature>
<evidence type="ECO:0000259" key="8">
    <source>
        <dbReference type="Pfam" id="PF02687"/>
    </source>
</evidence>
<dbReference type="InterPro" id="IPR025857">
    <property type="entry name" value="MacB_PCD"/>
</dbReference>
<reference evidence="10" key="1">
    <citation type="submission" date="2020-10" db="EMBL/GenBank/DDBJ databases">
        <authorList>
            <person name="Gilroy R."/>
        </authorList>
    </citation>
    <scope>NUCLEOTIDE SEQUENCE</scope>
    <source>
        <strain evidence="10">B2-22910</strain>
    </source>
</reference>
<gene>
    <name evidence="10" type="ORF">IAB82_04585</name>
</gene>
<evidence type="ECO:0000313" key="11">
    <source>
        <dbReference type="Proteomes" id="UP000823603"/>
    </source>
</evidence>
<feature type="transmembrane region" description="Helical" evidence="7">
    <location>
        <begin position="20"/>
        <end position="46"/>
    </location>
</feature>
<dbReference type="InterPro" id="IPR051447">
    <property type="entry name" value="Lipoprotein-release_system"/>
</dbReference>